<accession>A0ABD3RF04</accession>
<dbReference type="AlphaFoldDB" id="A0ABD3RF04"/>
<evidence type="ECO:0000313" key="8">
    <source>
        <dbReference type="Proteomes" id="UP001530377"/>
    </source>
</evidence>
<dbReference type="Proteomes" id="UP001530377">
    <property type="component" value="Unassembled WGS sequence"/>
</dbReference>
<feature type="compositionally biased region" description="Low complexity" evidence="5">
    <location>
        <begin position="290"/>
        <end position="301"/>
    </location>
</feature>
<name>A0ABD3RF04_9STRA</name>
<feature type="compositionally biased region" description="Low complexity" evidence="5">
    <location>
        <begin position="128"/>
        <end position="159"/>
    </location>
</feature>
<dbReference type="SMART" id="SM00584">
    <property type="entry name" value="TLDc"/>
    <property type="match status" value="1"/>
</dbReference>
<keyword evidence="8" id="KW-1185">Reference proteome</keyword>
<evidence type="ECO:0000256" key="5">
    <source>
        <dbReference type="SAM" id="MobiDB-lite"/>
    </source>
</evidence>
<dbReference type="PROSITE" id="PS51886">
    <property type="entry name" value="TLDC"/>
    <property type="match status" value="1"/>
</dbReference>
<feature type="region of interest" description="Disordered" evidence="5">
    <location>
        <begin position="280"/>
        <end position="338"/>
    </location>
</feature>
<evidence type="ECO:0000256" key="4">
    <source>
        <dbReference type="ARBA" id="ARBA00040604"/>
    </source>
</evidence>
<keyword evidence="3" id="KW-0496">Mitochondrion</keyword>
<evidence type="ECO:0000256" key="1">
    <source>
        <dbReference type="ARBA" id="ARBA00004173"/>
    </source>
</evidence>
<feature type="compositionally biased region" description="Acidic residues" evidence="5">
    <location>
        <begin position="169"/>
        <end position="180"/>
    </location>
</feature>
<dbReference type="GO" id="GO:0005739">
    <property type="term" value="C:mitochondrion"/>
    <property type="evidence" value="ECO:0007669"/>
    <property type="project" value="UniProtKB-SubCell"/>
</dbReference>
<feature type="compositionally biased region" description="Low complexity" evidence="5">
    <location>
        <begin position="1"/>
        <end position="49"/>
    </location>
</feature>
<protein>
    <recommendedName>
        <fullName evidence="4">Oxidation resistance protein 1</fullName>
    </recommendedName>
</protein>
<feature type="compositionally biased region" description="Acidic residues" evidence="5">
    <location>
        <begin position="223"/>
        <end position="232"/>
    </location>
</feature>
<reference evidence="7 8" key="1">
    <citation type="submission" date="2024-10" db="EMBL/GenBank/DDBJ databases">
        <title>Updated reference genomes for cyclostephanoid diatoms.</title>
        <authorList>
            <person name="Roberts W.R."/>
            <person name="Alverson A.J."/>
        </authorList>
    </citation>
    <scope>NUCLEOTIDE SEQUENCE [LARGE SCALE GENOMIC DNA]</scope>
    <source>
        <strain evidence="7 8">AJA228-03</strain>
    </source>
</reference>
<dbReference type="EMBL" id="JALLPB020000259">
    <property type="protein sequence ID" value="KAL3811463.1"/>
    <property type="molecule type" value="Genomic_DNA"/>
</dbReference>
<gene>
    <name evidence="7" type="ORF">ACHAXA_004760</name>
</gene>
<feature type="compositionally biased region" description="Low complexity" evidence="5">
    <location>
        <begin position="82"/>
        <end position="94"/>
    </location>
</feature>
<evidence type="ECO:0000256" key="3">
    <source>
        <dbReference type="ARBA" id="ARBA00023128"/>
    </source>
</evidence>
<comment type="caution">
    <text evidence="7">The sequence shown here is derived from an EMBL/GenBank/DDBJ whole genome shotgun (WGS) entry which is preliminary data.</text>
</comment>
<comment type="similarity">
    <text evidence="2">Belongs to the OXR1 family.</text>
</comment>
<evidence type="ECO:0000259" key="6">
    <source>
        <dbReference type="PROSITE" id="PS51886"/>
    </source>
</evidence>
<sequence length="774" mass="84934">MSPSSSSSSSSSSSPPPFDDGNSSSSNNVNNDNNDNDYGPVTRLAQLAAAREEEARSAQRLVERATVQATASVVGETALAIAAAAASASRMSSSPRGVGSVKMSTSNLTTTTASPREAPPAAFDDRSSPPSSLSVAARARAAADLPSSSLPSSTSSSSSQWPGGRRDDNDDDEDDNDDVDCNNRAAGGAHCRPDGGGNAGVSRGKFSPQQVKVVLDRWGKDDTDIEDDDYDVDDKNYNDKNHNDDVEDDWGMDIYSPSHDERFKESLGRTRHHLMYTMSESPERRGGAGTTSTATTMATTTNDQDASAMTSARAGRGDSRHRHVPPPPQSRLDDGDFYDDEDENDYDWGLGIFASARSWLRSQRDRLHQLELERQVEDQRRKLVEEGRRQRALAAERRRGCGGGDDHEGEDARDLRRRRRAQLEEEQLIHSPEEAAMPYLMCGFGGTDLSLSDHQGDFLGVTRFDSSGNIMEMIPRDSSHDVYDNDDDDDGIKNARGEYNIKVSSPRWTRTGEGMSVKVDYSDFDNNACVTDDGSSAFFEQEGEGDGKGDGDGEGGVRDVHDDDLIIGVVPEEELFEVSSAPHILQPSHMKSLISSGALPPSLNFCKWKRLYSLARDGDSFEQFLRLVEGHDRTVLNVLTTHGRLFGGYADTRWEAQHTRHNASDFYGSAQACLFRFPNYGADTEGKKPGDDEDNKIIIYKWSGINRYIQLCDSAKRALAFGGGGDDGYFGLCIEDDFRRGTTGRCSTFQNEALCEEGYFECKDLEVWGFILDF</sequence>
<dbReference type="PANTHER" id="PTHR23354:SF62">
    <property type="entry name" value="MUSTARD, ISOFORM V"/>
    <property type="match status" value="1"/>
</dbReference>
<proteinExistence type="inferred from homology"/>
<dbReference type="InterPro" id="IPR006571">
    <property type="entry name" value="TLDc_dom"/>
</dbReference>
<feature type="compositionally biased region" description="Basic and acidic residues" evidence="5">
    <location>
        <begin position="233"/>
        <end position="244"/>
    </location>
</feature>
<evidence type="ECO:0000313" key="7">
    <source>
        <dbReference type="EMBL" id="KAL3811463.1"/>
    </source>
</evidence>
<feature type="region of interest" description="Disordered" evidence="5">
    <location>
        <begin position="82"/>
        <end position="244"/>
    </location>
</feature>
<comment type="subcellular location">
    <subcellularLocation>
        <location evidence="1">Mitochondrion</location>
    </subcellularLocation>
</comment>
<dbReference type="Pfam" id="PF07534">
    <property type="entry name" value="TLD"/>
    <property type="match status" value="1"/>
</dbReference>
<feature type="compositionally biased region" description="Polar residues" evidence="5">
    <location>
        <begin position="102"/>
        <end position="114"/>
    </location>
</feature>
<feature type="domain" description="TLDc" evidence="6">
    <location>
        <begin position="592"/>
        <end position="771"/>
    </location>
</feature>
<organism evidence="7 8">
    <name type="scientific">Cyclostephanos tholiformis</name>
    <dbReference type="NCBI Taxonomy" id="382380"/>
    <lineage>
        <taxon>Eukaryota</taxon>
        <taxon>Sar</taxon>
        <taxon>Stramenopiles</taxon>
        <taxon>Ochrophyta</taxon>
        <taxon>Bacillariophyta</taxon>
        <taxon>Coscinodiscophyceae</taxon>
        <taxon>Thalassiosirophycidae</taxon>
        <taxon>Stephanodiscales</taxon>
        <taxon>Stephanodiscaceae</taxon>
        <taxon>Cyclostephanos</taxon>
    </lineage>
</organism>
<feature type="region of interest" description="Disordered" evidence="5">
    <location>
        <begin position="1"/>
        <end position="56"/>
    </location>
</feature>
<evidence type="ECO:0000256" key="2">
    <source>
        <dbReference type="ARBA" id="ARBA00009540"/>
    </source>
</evidence>
<dbReference type="PANTHER" id="PTHR23354">
    <property type="entry name" value="NUCLEOLAR PROTEIN 7/ESTROGEN RECEPTOR COACTIVATOR-RELATED"/>
    <property type="match status" value="1"/>
</dbReference>
<feature type="region of interest" description="Disordered" evidence="5">
    <location>
        <begin position="393"/>
        <end position="414"/>
    </location>
</feature>